<evidence type="ECO:0000313" key="1">
    <source>
        <dbReference type="EMBL" id="RJP70301.1"/>
    </source>
</evidence>
<accession>A0A419EZ27</accession>
<protein>
    <recommendedName>
        <fullName evidence="3">YkgJ family cysteine cluster protein</fullName>
    </recommendedName>
</protein>
<dbReference type="Proteomes" id="UP000285961">
    <property type="component" value="Unassembled WGS sequence"/>
</dbReference>
<evidence type="ECO:0000313" key="2">
    <source>
        <dbReference type="Proteomes" id="UP000285961"/>
    </source>
</evidence>
<evidence type="ECO:0008006" key="3">
    <source>
        <dbReference type="Google" id="ProtNLM"/>
    </source>
</evidence>
<reference evidence="1 2" key="1">
    <citation type="journal article" date="2017" name="ISME J.">
        <title>Energy and carbon metabolisms in a deep terrestrial subsurface fluid microbial community.</title>
        <authorList>
            <person name="Momper L."/>
            <person name="Jungbluth S.P."/>
            <person name="Lee M.D."/>
            <person name="Amend J.P."/>
        </authorList>
    </citation>
    <scope>NUCLEOTIDE SEQUENCE [LARGE SCALE GENOMIC DNA]</scope>
    <source>
        <strain evidence="1">SURF_17</strain>
    </source>
</reference>
<dbReference type="AlphaFoldDB" id="A0A419EZ27"/>
<name>A0A419EZ27_9BACT</name>
<sequence>MKSHSFEKKLRILCAIYRWSDDIALALQKWACRSECPTCCTASVAITTLEAAYLWEENSALLRERMKRWPQRHSLPPFAMTTNEHASLCIDRKECEEFAGPVTDAPCPLLEDKRCLCYEARPLMCRMLFSLYPCAETGQAEISSRLLSLNTVSIQMVEHLDQRGWSGYLVDLLPYFNKDAFLDEYYAGVCRMQDPRIRRNQPSPGLLVPPEHHEEIGQWLKELTSLLKTL</sequence>
<proteinExistence type="predicted"/>
<dbReference type="EMBL" id="QZKI01000071">
    <property type="protein sequence ID" value="RJP70301.1"/>
    <property type="molecule type" value="Genomic_DNA"/>
</dbReference>
<gene>
    <name evidence="1" type="ORF">C4532_09395</name>
</gene>
<organism evidence="1 2">
    <name type="scientific">Candidatus Abyssobacteria bacterium SURF_17</name>
    <dbReference type="NCBI Taxonomy" id="2093361"/>
    <lineage>
        <taxon>Bacteria</taxon>
        <taxon>Pseudomonadati</taxon>
        <taxon>Candidatus Hydrogenedentota</taxon>
        <taxon>Candidatus Abyssobacteria</taxon>
    </lineage>
</organism>
<comment type="caution">
    <text evidence="1">The sequence shown here is derived from an EMBL/GenBank/DDBJ whole genome shotgun (WGS) entry which is preliminary data.</text>
</comment>